<accession>A0A0G9H4B3</accession>
<evidence type="ECO:0000313" key="3">
    <source>
        <dbReference type="EMBL" id="KLD64408.1"/>
    </source>
</evidence>
<protein>
    <submittedName>
        <fullName evidence="3">Uncharacterized protein</fullName>
    </submittedName>
</protein>
<gene>
    <name evidence="3" type="ORF">Y882_07570</name>
</gene>
<dbReference type="AlphaFoldDB" id="A0A0G9H4B3"/>
<dbReference type="Proteomes" id="UP000035481">
    <property type="component" value="Unassembled WGS sequence"/>
</dbReference>
<name>A0A0G9H4B3_9GAMM</name>
<sequence>MAFVALYDACVLYPAPLRDLLMQLARTDTFRARWTERIHDEWIRSLQAKRPDLRPEQLAHTRRAMNAAVLDCLVTGYEDLEAGLTLPDPNDRHVLAAAICGRADVIVTFNLKDFPVDVLRPKGIEAQHPDTFVRHLVDLHPGAVLAAVRAQRESLKNPPRTARQMLDTFLEQGLVLTVAALEPMIDGL</sequence>
<dbReference type="EMBL" id="JPLA01000019">
    <property type="protein sequence ID" value="KLD64408.1"/>
    <property type="molecule type" value="Genomic_DNA"/>
</dbReference>
<dbReference type="OrthoDB" id="211933at2"/>
<dbReference type="RefSeq" id="WP_046971265.1">
    <property type="nucleotide sequence ID" value="NZ_JPLA01000019.1"/>
</dbReference>
<reference evidence="3 4" key="1">
    <citation type="journal article" date="2015" name="Antonie Van Leeuwenhoek">
        <title>A phylogenomic and molecular marker based taxonomic framework for the order Xanthomonadales: proposal to transfer the families Algiphilaceae and Solimonadaceae to the order Nevskiales ord. nov. and to create a new family within the order Xanthomonadales, the family Rhodanobacteraceae fam. nov., containing the genus Rhodanobacter and its closest relatives.</title>
        <authorList>
            <person name="Naushad S."/>
            <person name="Adeolu M."/>
            <person name="Wong S."/>
            <person name="Sohail M."/>
            <person name="Schellhorn H.E."/>
            <person name="Gupta R.S."/>
        </authorList>
    </citation>
    <scope>NUCLEOTIDE SEQUENCE [LARGE SCALE GENOMIC DNA]</scope>
    <source>
        <strain evidence="3 4">DSM 16301</strain>
    </source>
</reference>
<organism evidence="3 4">
    <name type="scientific">Dyella japonica DSM 16301</name>
    <dbReference type="NCBI Taxonomy" id="1440762"/>
    <lineage>
        <taxon>Bacteria</taxon>
        <taxon>Pseudomonadati</taxon>
        <taxon>Pseudomonadota</taxon>
        <taxon>Gammaproteobacteria</taxon>
        <taxon>Lysobacterales</taxon>
        <taxon>Rhodanobacteraceae</taxon>
        <taxon>Dyella</taxon>
    </lineage>
</organism>
<evidence type="ECO:0000259" key="2">
    <source>
        <dbReference type="Pfam" id="PF26343"/>
    </source>
</evidence>
<dbReference type="Pfam" id="PF26343">
    <property type="entry name" value="VapC50_C"/>
    <property type="match status" value="1"/>
</dbReference>
<evidence type="ECO:0000259" key="1">
    <source>
        <dbReference type="Pfam" id="PF13470"/>
    </source>
</evidence>
<dbReference type="InterPro" id="IPR058652">
    <property type="entry name" value="VapC50_C"/>
</dbReference>
<dbReference type="PATRIC" id="fig|1440762.4.peg.904"/>
<comment type="caution">
    <text evidence="3">The sequence shown here is derived from an EMBL/GenBank/DDBJ whole genome shotgun (WGS) entry which is preliminary data.</text>
</comment>
<evidence type="ECO:0000313" key="4">
    <source>
        <dbReference type="Proteomes" id="UP000035481"/>
    </source>
</evidence>
<dbReference type="STRING" id="1440762.Y882_07570"/>
<dbReference type="Pfam" id="PF13470">
    <property type="entry name" value="PIN_3"/>
    <property type="match status" value="1"/>
</dbReference>
<feature type="domain" description="VapC50 C-terminal" evidence="2">
    <location>
        <begin position="129"/>
        <end position="182"/>
    </location>
</feature>
<proteinExistence type="predicted"/>
<dbReference type="InterPro" id="IPR002716">
    <property type="entry name" value="PIN_dom"/>
</dbReference>
<feature type="domain" description="PIN" evidence="1">
    <location>
        <begin position="6"/>
        <end position="111"/>
    </location>
</feature>